<feature type="region of interest" description="Disordered" evidence="1">
    <location>
        <begin position="146"/>
        <end position="169"/>
    </location>
</feature>
<reference evidence="2" key="1">
    <citation type="journal article" date="2015" name="Nature">
        <title>Complex archaea that bridge the gap between prokaryotes and eukaryotes.</title>
        <authorList>
            <person name="Spang A."/>
            <person name="Saw J.H."/>
            <person name="Jorgensen S.L."/>
            <person name="Zaremba-Niedzwiedzka K."/>
            <person name="Martijn J."/>
            <person name="Lind A.E."/>
            <person name="van Eijk R."/>
            <person name="Schleper C."/>
            <person name="Guy L."/>
            <person name="Ettema T.J."/>
        </authorList>
    </citation>
    <scope>NUCLEOTIDE SEQUENCE</scope>
</reference>
<dbReference type="AlphaFoldDB" id="A0A0F9UZN5"/>
<organism evidence="2">
    <name type="scientific">marine sediment metagenome</name>
    <dbReference type="NCBI Taxonomy" id="412755"/>
    <lineage>
        <taxon>unclassified sequences</taxon>
        <taxon>metagenomes</taxon>
        <taxon>ecological metagenomes</taxon>
    </lineage>
</organism>
<comment type="caution">
    <text evidence="2">The sequence shown here is derived from an EMBL/GenBank/DDBJ whole genome shotgun (WGS) entry which is preliminary data.</text>
</comment>
<dbReference type="EMBL" id="LAZR01000740">
    <property type="protein sequence ID" value="KKN59083.1"/>
    <property type="molecule type" value="Genomic_DNA"/>
</dbReference>
<proteinExistence type="predicted"/>
<accession>A0A0F9UZN5</accession>
<name>A0A0F9UZN5_9ZZZZ</name>
<protein>
    <submittedName>
        <fullName evidence="2">Uncharacterized protein</fullName>
    </submittedName>
</protein>
<evidence type="ECO:0000313" key="2">
    <source>
        <dbReference type="EMBL" id="KKN59083.1"/>
    </source>
</evidence>
<gene>
    <name evidence="2" type="ORF">LCGC14_0545630</name>
</gene>
<evidence type="ECO:0000256" key="1">
    <source>
        <dbReference type="SAM" id="MobiDB-lite"/>
    </source>
</evidence>
<sequence>MLHWRLAVKPRWTEEGEFNKRVGIFKRYVGDALFDTKIKFSEEFYKRVNPSTGTHMKSKRVLALLNIRRENVVTDKDSGAEITLEGDSTALAIAYINEFGGTIRPKSGKLLTIPKHLNPALSGKARTITNAKWVQLSGNGNPALVKVSGSRKPRKSRSAVAPRKPRAARLSKSNRQEFNVLYWGKTSVRIKPKHFFRDTSIAVKSFIKDKYPRALQRAWDAMWTS</sequence>
<feature type="compositionally biased region" description="Basic residues" evidence="1">
    <location>
        <begin position="149"/>
        <end position="169"/>
    </location>
</feature>